<dbReference type="RefSeq" id="WP_135505303.1">
    <property type="nucleotide sequence ID" value="NZ_CP181055.1"/>
</dbReference>
<evidence type="ECO:0008006" key="3">
    <source>
        <dbReference type="Google" id="ProtNLM"/>
    </source>
</evidence>
<keyword evidence="2" id="KW-1185">Reference proteome</keyword>
<reference evidence="1 2" key="1">
    <citation type="submission" date="2020-08" db="EMBL/GenBank/DDBJ databases">
        <title>Genomic Encyclopedia of Type Strains, Phase IV (KMG-IV): sequencing the most valuable type-strain genomes for metagenomic binning, comparative biology and taxonomic classification.</title>
        <authorList>
            <person name="Goeker M."/>
        </authorList>
    </citation>
    <scope>NUCLEOTIDE SEQUENCE [LARGE SCALE GENOMIC DNA]</scope>
    <source>
        <strain evidence="1 2">DSM 15895</strain>
    </source>
</reference>
<comment type="caution">
    <text evidence="1">The sequence shown here is derived from an EMBL/GenBank/DDBJ whole genome shotgun (WGS) entry which is preliminary data.</text>
</comment>
<sequence length="66" mass="7753">MTKIQGVKDLLKYLESAGCPMTEEQINEGIAKRQIPHSQSYANTIFFDLRHIDWWISEQQKQESKN</sequence>
<organism evidence="1 2">
    <name type="scientific">Planococcus koreensis</name>
    <dbReference type="NCBI Taxonomy" id="112331"/>
    <lineage>
        <taxon>Bacteria</taxon>
        <taxon>Bacillati</taxon>
        <taxon>Bacillota</taxon>
        <taxon>Bacilli</taxon>
        <taxon>Bacillales</taxon>
        <taxon>Caryophanaceae</taxon>
        <taxon>Planococcus</taxon>
    </lineage>
</organism>
<dbReference type="EMBL" id="JACHHE010000001">
    <property type="protein sequence ID" value="MBB5178856.1"/>
    <property type="molecule type" value="Genomic_DNA"/>
</dbReference>
<dbReference type="Proteomes" id="UP000525923">
    <property type="component" value="Unassembled WGS sequence"/>
</dbReference>
<dbReference type="AlphaFoldDB" id="A0A7W8FSB2"/>
<proteinExistence type="predicted"/>
<accession>A0A7W8FSB2</accession>
<evidence type="ECO:0000313" key="2">
    <source>
        <dbReference type="Proteomes" id="UP000525923"/>
    </source>
</evidence>
<name>A0A7W8FSB2_9BACL</name>
<evidence type="ECO:0000313" key="1">
    <source>
        <dbReference type="EMBL" id="MBB5178856.1"/>
    </source>
</evidence>
<protein>
    <recommendedName>
        <fullName evidence="3">DNA-binding protein</fullName>
    </recommendedName>
</protein>
<dbReference type="OrthoDB" id="2972248at2"/>
<gene>
    <name evidence="1" type="ORF">HNQ44_000278</name>
</gene>